<protein>
    <submittedName>
        <fullName evidence="1">Uncharacterized protein</fullName>
    </submittedName>
</protein>
<dbReference type="EMBL" id="JBJVNI010000005">
    <property type="protein sequence ID" value="MFM9609038.1"/>
    <property type="molecule type" value="Genomic_DNA"/>
</dbReference>
<name>A0ABW9HQC6_9ACTN</name>
<dbReference type="Proteomes" id="UP001631957">
    <property type="component" value="Unassembled WGS sequence"/>
</dbReference>
<accession>A0ABW9HQC6</accession>
<organism evidence="1 2">
    <name type="scientific">Streptomyces niveiscabiei</name>
    <dbReference type="NCBI Taxonomy" id="164115"/>
    <lineage>
        <taxon>Bacteria</taxon>
        <taxon>Bacillati</taxon>
        <taxon>Actinomycetota</taxon>
        <taxon>Actinomycetes</taxon>
        <taxon>Kitasatosporales</taxon>
        <taxon>Streptomycetaceae</taxon>
        <taxon>Streptomyces</taxon>
    </lineage>
</organism>
<gene>
    <name evidence="1" type="ORF">ACKI18_09950</name>
</gene>
<proteinExistence type="predicted"/>
<evidence type="ECO:0000313" key="1">
    <source>
        <dbReference type="EMBL" id="MFM9609038.1"/>
    </source>
</evidence>
<sequence length="223" mass="24418">MTWEEFRARVRRLGVAVPEGEPVPELLYGLAPELGVRVPDVFVLAGLGVPEELNPLDAEARSSVAYVVWRFRLLPAAQRTEFLQHVRSLPQEPRTALWSPLREFGGYPPGPGALLLRLLANRNLHWSSGAQAVAGMAGPYLSPATIGGVGRGVVALSPELFIAFARVLGIPPDRLAVLVDADPPAEEPSHHPDMADAAELLWELRRLSREQVRQARERLPESA</sequence>
<evidence type="ECO:0000313" key="2">
    <source>
        <dbReference type="Proteomes" id="UP001631957"/>
    </source>
</evidence>
<reference evidence="1 2" key="1">
    <citation type="submission" date="2024-12" db="EMBL/GenBank/DDBJ databases">
        <title>Forecasting of Potato common scab and diversities of Pathogenic streptomyces spp. in china.</title>
        <authorList>
            <person name="Handique U."/>
            <person name="Wu J."/>
        </authorList>
    </citation>
    <scope>NUCLEOTIDE SEQUENCE [LARGE SCALE GENOMIC DNA]</scope>
    <source>
        <strain evidence="1 2">ZRIMU1530</strain>
    </source>
</reference>
<keyword evidence="2" id="KW-1185">Reference proteome</keyword>
<dbReference type="RefSeq" id="WP_109363693.1">
    <property type="nucleotide sequence ID" value="NZ_JBJVNI010000005.1"/>
</dbReference>
<comment type="caution">
    <text evidence="1">The sequence shown here is derived from an EMBL/GenBank/DDBJ whole genome shotgun (WGS) entry which is preliminary data.</text>
</comment>